<organism evidence="2 3">
    <name type="scientific">Varroa destructor</name>
    <name type="common">Honeybee mite</name>
    <dbReference type="NCBI Taxonomy" id="109461"/>
    <lineage>
        <taxon>Eukaryota</taxon>
        <taxon>Metazoa</taxon>
        <taxon>Ecdysozoa</taxon>
        <taxon>Arthropoda</taxon>
        <taxon>Chelicerata</taxon>
        <taxon>Arachnida</taxon>
        <taxon>Acari</taxon>
        <taxon>Parasitiformes</taxon>
        <taxon>Mesostigmata</taxon>
        <taxon>Gamasina</taxon>
        <taxon>Dermanyssoidea</taxon>
        <taxon>Varroidae</taxon>
        <taxon>Varroa</taxon>
    </lineage>
</organism>
<sequence>MSESEHSSSPLFRSVMPYTLAKDISSINLKESAITAPLSDSTPLATPSGFKKCSSLNQISIISSADSSVLPDPPSKDSMELHISRASRDSTVSWNSFHKDLGISKDSTPACDGLKDGAITSAASRDSNVRKLSSALPSAGTSLGVSAKDKSVSPKFAMRDVLPATSPKDASPKDVPTKDAAAKDIPAKDVAVKDVMENDLAANDVVEKDVAANDVVEKDVLANDVMDKDVAANDVVEKDVNANDAMEKEAAARDVVWKDVAANDVVGKDIDAKDIGEKDVATKDFVEKDVSTKEEVEKNVTMKEIVEKDVAAKNTMAKDVTIKEVVEEDVIAKEVMDKNFAAKDVAEKNVAPKEKVKKNVATTDIVAKDVAANDTPTPKDSFRENKTYSGGGVKSNNKSNKDGAATLSPSKITLPNELRLLDSMLDSNTHQFKAAEVIRGSRMIRNINVIWGASSIVQLSPSVNSGAGFYPDPDSDSDSDSTRGGKVIIDS</sequence>
<evidence type="ECO:0000313" key="2">
    <source>
        <dbReference type="EnsemblMetazoa" id="XP_022666407"/>
    </source>
</evidence>
<dbReference type="InParanoid" id="A0A7M7MCL1"/>
<feature type="region of interest" description="Disordered" evidence="1">
    <location>
        <begin position="160"/>
        <end position="181"/>
    </location>
</feature>
<dbReference type="AlphaFoldDB" id="A0A7M7MCL1"/>
<dbReference type="GeneID" id="111252551"/>
<feature type="compositionally biased region" description="Basic and acidic residues" evidence="1">
    <location>
        <begin position="170"/>
        <end position="181"/>
    </location>
</feature>
<dbReference type="OMA" id="SMELHIS"/>
<evidence type="ECO:0000256" key="1">
    <source>
        <dbReference type="SAM" id="MobiDB-lite"/>
    </source>
</evidence>
<feature type="region of interest" description="Disordered" evidence="1">
    <location>
        <begin position="462"/>
        <end position="491"/>
    </location>
</feature>
<reference evidence="2" key="1">
    <citation type="submission" date="2021-01" db="UniProtKB">
        <authorList>
            <consortium name="EnsemblMetazoa"/>
        </authorList>
    </citation>
    <scope>IDENTIFICATION</scope>
</reference>
<accession>A0A7M7MCL1</accession>
<name>A0A7M7MCL1_VARDE</name>
<evidence type="ECO:0000313" key="3">
    <source>
        <dbReference type="Proteomes" id="UP000594260"/>
    </source>
</evidence>
<keyword evidence="3" id="KW-1185">Reference proteome</keyword>
<dbReference type="EnsemblMetazoa" id="XM_022810672">
    <property type="protein sequence ID" value="XP_022666407"/>
    <property type="gene ID" value="LOC111252551"/>
</dbReference>
<dbReference type="KEGG" id="vde:111252551"/>
<feature type="region of interest" description="Disordered" evidence="1">
    <location>
        <begin position="371"/>
        <end position="409"/>
    </location>
</feature>
<protein>
    <submittedName>
        <fullName evidence="2">Uncharacterized protein</fullName>
    </submittedName>
</protein>
<dbReference type="OrthoDB" id="10068192at2759"/>
<proteinExistence type="predicted"/>
<dbReference type="Proteomes" id="UP000594260">
    <property type="component" value="Unplaced"/>
</dbReference>
<dbReference type="RefSeq" id="XP_022666407.1">
    <property type="nucleotide sequence ID" value="XM_022810672.1"/>
</dbReference>